<protein>
    <submittedName>
        <fullName evidence="5">UDP-N-acetyl-D-glucosamine dehydrogenase</fullName>
    </submittedName>
</protein>
<sequence length="418" mass="45034">MPDAVTVVGQGYVGLVLAMRAVEAGFTVTAVESDAERLEHLRAGRSYLEDVGDEQLRAALDTCRFHPVAEMPGGGPATIVIAVPTPLVDGVPDLSHVRAACGAVGARLAPGSTVILESTTYPGTTEELVLEILERVSGLRCGRDFWLGYSPERIDPGNAAWTFTRIPKLVSGVDAASLERVRAFYERLVDTVVPVSRPREAELAKLLENTFRHVNVALVNEFAVLAHALGIDVWETIGAAATKPFGFLAFWPGPGVGGHCLPVDPLYLSWRVRLTADRPFRFVELANEVNRHMPGYVVDRLTAAFNLRGLSVRDRRVLLLGLAYKPDVGDLREAPALAVAQRLVALGADVRVADPHVRPADVPLGVTLVDLDPDALSSAEMVVLLVPHAAFDLALVSAQAKHVFDCCHRLTGAHVEQL</sequence>
<feature type="domain" description="UDP-glucose/GDP-mannose dehydrogenase C-terminal" evidence="4">
    <location>
        <begin position="318"/>
        <end position="412"/>
    </location>
</feature>
<dbReference type="InterPro" id="IPR017476">
    <property type="entry name" value="UDP-Glc/GDP-Man"/>
</dbReference>
<evidence type="ECO:0000313" key="5">
    <source>
        <dbReference type="EMBL" id="GIG45195.1"/>
    </source>
</evidence>
<evidence type="ECO:0000313" key="6">
    <source>
        <dbReference type="Proteomes" id="UP000660611"/>
    </source>
</evidence>
<keyword evidence="6" id="KW-1185">Reference proteome</keyword>
<dbReference type="InterPro" id="IPR036220">
    <property type="entry name" value="UDP-Glc/GDP-Man_DH_C_sf"/>
</dbReference>
<evidence type="ECO:0000259" key="4">
    <source>
        <dbReference type="SMART" id="SM00984"/>
    </source>
</evidence>
<dbReference type="InterPro" id="IPR014026">
    <property type="entry name" value="UDP-Glc/GDP-Man_DH_dimer"/>
</dbReference>
<dbReference type="InterPro" id="IPR028359">
    <property type="entry name" value="UDP_ManNAc/GlcNAc_DH"/>
</dbReference>
<dbReference type="InterPro" id="IPR014027">
    <property type="entry name" value="UDP-Glc/GDP-Man_DH_C"/>
</dbReference>
<comment type="similarity">
    <text evidence="3">Belongs to the UDP-glucose/GDP-mannose dehydrogenase family.</text>
</comment>
<dbReference type="Pfam" id="PF03720">
    <property type="entry name" value="UDPG_MGDP_dh_C"/>
    <property type="match status" value="1"/>
</dbReference>
<dbReference type="Pfam" id="PF00984">
    <property type="entry name" value="UDPG_MGDP_dh"/>
    <property type="match status" value="1"/>
</dbReference>
<dbReference type="SUPFAM" id="SSF51735">
    <property type="entry name" value="NAD(P)-binding Rossmann-fold domains"/>
    <property type="match status" value="1"/>
</dbReference>
<organism evidence="5 6">
    <name type="scientific">Dactylosporangium siamense</name>
    <dbReference type="NCBI Taxonomy" id="685454"/>
    <lineage>
        <taxon>Bacteria</taxon>
        <taxon>Bacillati</taxon>
        <taxon>Actinomycetota</taxon>
        <taxon>Actinomycetes</taxon>
        <taxon>Micromonosporales</taxon>
        <taxon>Micromonosporaceae</taxon>
        <taxon>Dactylosporangium</taxon>
    </lineage>
</organism>
<dbReference type="Proteomes" id="UP000660611">
    <property type="component" value="Unassembled WGS sequence"/>
</dbReference>
<dbReference type="AlphaFoldDB" id="A0A919PHZ1"/>
<dbReference type="InterPro" id="IPR036291">
    <property type="entry name" value="NAD(P)-bd_dom_sf"/>
</dbReference>
<name>A0A919PHZ1_9ACTN</name>
<dbReference type="Pfam" id="PF03721">
    <property type="entry name" value="UDPG_MGDP_dh_N"/>
    <property type="match status" value="1"/>
</dbReference>
<dbReference type="PANTHER" id="PTHR43491">
    <property type="entry name" value="UDP-N-ACETYL-D-MANNOSAMINE DEHYDROGENASE"/>
    <property type="match status" value="1"/>
</dbReference>
<dbReference type="InterPro" id="IPR001732">
    <property type="entry name" value="UDP-Glc/GDP-Man_DH_N"/>
</dbReference>
<accession>A0A919PHZ1</accession>
<reference evidence="5" key="1">
    <citation type="submission" date="2021-01" db="EMBL/GenBank/DDBJ databases">
        <title>Whole genome shotgun sequence of Dactylosporangium siamense NBRC 106093.</title>
        <authorList>
            <person name="Komaki H."/>
            <person name="Tamura T."/>
        </authorList>
    </citation>
    <scope>NUCLEOTIDE SEQUENCE</scope>
    <source>
        <strain evidence="5">NBRC 106093</strain>
    </source>
</reference>
<dbReference type="SMART" id="SM00984">
    <property type="entry name" value="UDPG_MGDP_dh_C"/>
    <property type="match status" value="1"/>
</dbReference>
<dbReference type="GO" id="GO:0051287">
    <property type="term" value="F:NAD binding"/>
    <property type="evidence" value="ECO:0007669"/>
    <property type="project" value="InterPro"/>
</dbReference>
<comment type="caution">
    <text evidence="5">The sequence shown here is derived from an EMBL/GenBank/DDBJ whole genome shotgun (WGS) entry which is preliminary data.</text>
</comment>
<evidence type="ECO:0000256" key="2">
    <source>
        <dbReference type="ARBA" id="ARBA00023027"/>
    </source>
</evidence>
<dbReference type="Gene3D" id="3.40.50.720">
    <property type="entry name" value="NAD(P)-binding Rossmann-like Domain"/>
    <property type="match status" value="2"/>
</dbReference>
<keyword evidence="1" id="KW-0560">Oxidoreductase</keyword>
<dbReference type="RefSeq" id="WP_203846997.1">
    <property type="nucleotide sequence ID" value="NZ_BAAAVW010000009.1"/>
</dbReference>
<dbReference type="GO" id="GO:0000271">
    <property type="term" value="P:polysaccharide biosynthetic process"/>
    <property type="evidence" value="ECO:0007669"/>
    <property type="project" value="InterPro"/>
</dbReference>
<dbReference type="NCBIfam" id="TIGR03026">
    <property type="entry name" value="NDP-sugDHase"/>
    <property type="match status" value="1"/>
</dbReference>
<dbReference type="SUPFAM" id="SSF52413">
    <property type="entry name" value="UDP-glucose/GDP-mannose dehydrogenase C-terminal domain"/>
    <property type="match status" value="1"/>
</dbReference>
<dbReference type="GO" id="GO:0016616">
    <property type="term" value="F:oxidoreductase activity, acting on the CH-OH group of donors, NAD or NADP as acceptor"/>
    <property type="evidence" value="ECO:0007669"/>
    <property type="project" value="InterPro"/>
</dbReference>
<dbReference type="PIRSF" id="PIRSF500136">
    <property type="entry name" value="UDP_ManNAc_DH"/>
    <property type="match status" value="1"/>
</dbReference>
<dbReference type="GO" id="GO:0016628">
    <property type="term" value="F:oxidoreductase activity, acting on the CH-CH group of donors, NAD or NADP as acceptor"/>
    <property type="evidence" value="ECO:0007669"/>
    <property type="project" value="InterPro"/>
</dbReference>
<proteinExistence type="inferred from homology"/>
<dbReference type="PIRSF" id="PIRSF000124">
    <property type="entry name" value="UDPglc_GDPman_dh"/>
    <property type="match status" value="1"/>
</dbReference>
<evidence type="ECO:0000256" key="1">
    <source>
        <dbReference type="ARBA" id="ARBA00023002"/>
    </source>
</evidence>
<dbReference type="SUPFAM" id="SSF48179">
    <property type="entry name" value="6-phosphogluconate dehydrogenase C-terminal domain-like"/>
    <property type="match status" value="1"/>
</dbReference>
<dbReference type="InterPro" id="IPR008927">
    <property type="entry name" value="6-PGluconate_DH-like_C_sf"/>
</dbReference>
<gene>
    <name evidence="5" type="ORF">Dsi01nite_032360</name>
</gene>
<keyword evidence="2" id="KW-0520">NAD</keyword>
<evidence type="ECO:0000256" key="3">
    <source>
        <dbReference type="PIRNR" id="PIRNR000124"/>
    </source>
</evidence>
<dbReference type="EMBL" id="BONQ01000050">
    <property type="protein sequence ID" value="GIG45195.1"/>
    <property type="molecule type" value="Genomic_DNA"/>
</dbReference>
<dbReference type="PANTHER" id="PTHR43491:SF1">
    <property type="entry name" value="UDP-N-ACETYL-D-MANNOSAMINE DEHYDROGENASE"/>
    <property type="match status" value="1"/>
</dbReference>